<protein>
    <submittedName>
        <fullName evidence="2">Uncharacterized protein</fullName>
    </submittedName>
</protein>
<feature type="region of interest" description="Disordered" evidence="1">
    <location>
        <begin position="550"/>
        <end position="618"/>
    </location>
</feature>
<organism evidence="2 3">
    <name type="scientific">Campylobacter concisus</name>
    <dbReference type="NCBI Taxonomy" id="199"/>
    <lineage>
        <taxon>Bacteria</taxon>
        <taxon>Pseudomonadati</taxon>
        <taxon>Campylobacterota</taxon>
        <taxon>Epsilonproteobacteria</taxon>
        <taxon>Campylobacterales</taxon>
        <taxon>Campylobacteraceae</taxon>
        <taxon>Campylobacter</taxon>
    </lineage>
</organism>
<evidence type="ECO:0000313" key="2">
    <source>
        <dbReference type="EMBL" id="OUT17685.1"/>
    </source>
</evidence>
<sequence length="1946" mass="211128">MPNFDAIRIGVIKKIKGEAIAISRDGTMRVLHKGDEIYLGDDIKTSEDSNLTIAFDDGEKAYVGFSSVFHTINVFAEHKGELVIPKNANILENHKEHANDDDQISHQELSSHGSSSHNFASAGSSGIKFELGGHYSNIYDFYTGLRALEARHDEVKWPVGEAKIGGVSYAGFGGQNLNFTPPEPNIVLNFNLTSDTGEKKGFLGGAQLNSLPKTPDGKKIITSIGVDIPDVAKNGDIITIKTNMKGGGKTSNYKVDTITNELIPVDSTGTPTGAPPIPIVNGKAEITGVEILNHGKTTVTSSYTTGGRTFTAPPTTYELNDTPAISKVTATLDLDKNGDGVIDATELGYGSGTQTSGMKFIVPDELSTGDKITFKLNEPGKPPVEKKFTLDKENGTATDEDGNTYTFTTDENGAVSFSVPNIANITAGSSIETGVVDKFGNVSATSTTPSSSVSDTVKVTLTADKNGDGLISGDEIGDGTSKVEINLPRTIKPKESVTINIGGSPKEFVVSDNGTSVYDKNNPSIVVPIVNGKFEVPGVSVPVTPGSSVSISTTVNDEHGTPKPNGTSNQTTPSVVVAPPVKSAKISFDSDLGSSNRTPDGKIDTSENRYNDGDPTKTEASIKIPSVIKEGDKIAIDVTNPDGSKTHKVYTYTNGKIIAPDHNEVPLNDGKFKITVPIEHGKTTSITTTMMDKAGNKGESDTNEIKFSDSPVAKFVKDADGDGLIDDTTGAITTSDVKVYLPSSAVPKDELKISILNPLTNKQSTVSYILDDDGVHMINKKDPSDIKVIIDGAITIPDVTVSSKRPTLVDATLIKDDGSAISGTSSGRLFAFGVLDYIDDVKLVTKIDNADIHSAKYLNEENYEHIISTSQYESNSTQKINYNIALTNDEQPYIKFGINKPDTTSDGKGYVLIEIKDENGNISDSFIAKIENNTVIADFEKAGKKLDRTHHIIDATYVGTDGVPQRDDNLTITVDLDSKPDKLIESDFDNIKNGSGNYAINFSGKGEAANNPHDEKSKDVEVIDAETSEKTTLTLDRNLSYSGSFNVAQNTGSKNYIVERLDDAGNLAVQTVTMVANKGLDVDMWFFDCTNREFMDLYPEVTTHIDNLQGPNYDRKDLNDNKAGYGYHVANHYTQWMEWAGVSATTTYNELSFQGGKDWQLSTTRPHKGELNMDDMAKVGHSPEASDTDHTGTHYNLNRTGNYVLEEAEPVGTDLIMKMKGWIYIKEDGRYNIASRHHQDMVDVKIADESFGKWAYWFGGGDGRPHGQTHPYNLKKGFYRIEVDYVDRTEDTFLDIMIKKSSQNPSDYKIIGSQGSGTHLFSDSYVKALHDKGYVSDEKDGLIAGKKGYRSLVNQEKDTSKPAKYFGDDPDDFNKVIHLKHNTDALEGSNLNDVFIYNGKNIDAKGGVDKLIFVEDIDLSEVDNLKDKLKSFERLQLGTESQNVSIALNAKSVLDIIDSKTTKITEGEYSTLRTIPGTESVNTVLKIAGKDGDIVKLINSGVNKFELATKEEVTLLNWKHSKAIGDSYNKVEVDTNGHAVNHVYKGTYVKDGELKTFFIEIDKNVKTVAQERNYDDTFTYNATNAIDAKDGVDTLIFTANTDLSNIDVKDKLKSFERVQLGKDNEAVTLTLNSKNILDIVDSKETATTIETSGTKKEIQGTKSINTVLKITGDESDAVKLIGSFSKATDEEVTMLNWKHSQVAGDEFNKVEVTDNSGSKTYPNHSNVTYNASANTTIHGMDHAVNQVYKGTYTDGANARTFFVEIDKGIKFTREGDDKDNKFIYDGDPIDAKGGVDTLIFTENINLSRVDDLNDKLKSFETLQLGSKSTQAVSIGLDAKSVLDIIDSQVTDGGLKSVNTVLKIKGDNNDKVALEGKGTIFTQATDGEVAALNLKHSALGDTHNQVAIDGSGHAVNQVYKGIYGSGAGAQTFFIEIDKDVSVVNLVH</sequence>
<comment type="caution">
    <text evidence="2">The sequence shown here is derived from an EMBL/GenBank/DDBJ whole genome shotgun (WGS) entry which is preliminary data.</text>
</comment>
<dbReference type="Proteomes" id="UP000195893">
    <property type="component" value="Unassembled WGS sequence"/>
</dbReference>
<reference evidence="2 3" key="1">
    <citation type="submission" date="2017-04" db="EMBL/GenBank/DDBJ databases">
        <title>Complete genome of Campylobacter concisus ATCC 33237T and draft genomes for an additional eight well characterized C. concisus strains.</title>
        <authorList>
            <person name="Cornelius A.J."/>
            <person name="Miller W.G."/>
            <person name="Lastovica A.J."/>
            <person name="On S.L."/>
            <person name="French N.P."/>
            <person name="Vandenberg O."/>
            <person name="Biggs P.J."/>
        </authorList>
    </citation>
    <scope>NUCLEOTIDE SEQUENCE [LARGE SCALE GENOMIC DNA]</scope>
    <source>
        <strain evidence="2 3">Lasto127.99</strain>
    </source>
</reference>
<proteinExistence type="predicted"/>
<dbReference type="InterPro" id="IPR018247">
    <property type="entry name" value="EF_Hand_1_Ca_BS"/>
</dbReference>
<gene>
    <name evidence="2" type="ORF">B9N60_03485</name>
</gene>
<feature type="compositionally biased region" description="Low complexity" evidence="1">
    <location>
        <begin position="571"/>
        <end position="585"/>
    </location>
</feature>
<feature type="region of interest" description="Disordered" evidence="1">
    <location>
        <begin position="97"/>
        <end position="117"/>
    </location>
</feature>
<dbReference type="RefSeq" id="WP_087581301.1">
    <property type="nucleotide sequence ID" value="NZ_NDYQ01000005.1"/>
</dbReference>
<evidence type="ECO:0000256" key="1">
    <source>
        <dbReference type="SAM" id="MobiDB-lite"/>
    </source>
</evidence>
<evidence type="ECO:0000313" key="3">
    <source>
        <dbReference type="Proteomes" id="UP000195893"/>
    </source>
</evidence>
<name>A0A1Y5NI65_9BACT</name>
<dbReference type="EMBL" id="NDYQ01000005">
    <property type="protein sequence ID" value="OUT17685.1"/>
    <property type="molecule type" value="Genomic_DNA"/>
</dbReference>
<feature type="compositionally biased region" description="Basic and acidic residues" evidence="1">
    <location>
        <begin position="599"/>
        <end position="617"/>
    </location>
</feature>
<dbReference type="PROSITE" id="PS00018">
    <property type="entry name" value="EF_HAND_1"/>
    <property type="match status" value="2"/>
</dbReference>
<accession>A0A1Y5NI65</accession>